<dbReference type="EMBL" id="CP007044">
    <property type="protein sequence ID" value="AHG18623.1"/>
    <property type="molecule type" value="Genomic_DNA"/>
</dbReference>
<evidence type="ECO:0000256" key="3">
    <source>
        <dbReference type="ARBA" id="ARBA00023125"/>
    </source>
</evidence>
<protein>
    <recommendedName>
        <fullName evidence="5">HTH lysR-type domain-containing protein</fullName>
    </recommendedName>
</protein>
<dbReference type="RefSeq" id="WP_024913618.1">
    <property type="nucleotide sequence ID" value="NZ_JAJC01000027.1"/>
</dbReference>
<dbReference type="GO" id="GO:0000976">
    <property type="term" value="F:transcription cis-regulatory region binding"/>
    <property type="evidence" value="ECO:0007669"/>
    <property type="project" value="TreeGrafter"/>
</dbReference>
<evidence type="ECO:0000256" key="2">
    <source>
        <dbReference type="ARBA" id="ARBA00023015"/>
    </source>
</evidence>
<keyword evidence="7" id="KW-1185">Reference proteome</keyword>
<dbReference type="KEGG" id="sfo:Z042_02570"/>
<keyword evidence="4" id="KW-0804">Transcription</keyword>
<dbReference type="eggNOG" id="COG0583">
    <property type="taxonomic scope" value="Bacteria"/>
</dbReference>
<name>W0L4C7_9GAMM</name>
<gene>
    <name evidence="6" type="ORF">Z042_02570</name>
</gene>
<dbReference type="SUPFAM" id="SSF46785">
    <property type="entry name" value="Winged helix' DNA-binding domain"/>
    <property type="match status" value="1"/>
</dbReference>
<dbReference type="InterPro" id="IPR000847">
    <property type="entry name" value="LysR_HTH_N"/>
</dbReference>
<dbReference type="Pfam" id="PF00126">
    <property type="entry name" value="HTH_1"/>
    <property type="match status" value="1"/>
</dbReference>
<dbReference type="HOGENOM" id="CLU_039613_20_11_6"/>
<dbReference type="PANTHER" id="PTHR30126:SF40">
    <property type="entry name" value="HTH-TYPE TRANSCRIPTIONAL REGULATOR GLTR"/>
    <property type="match status" value="1"/>
</dbReference>
<dbReference type="PROSITE" id="PS50931">
    <property type="entry name" value="HTH_LYSR"/>
    <property type="match status" value="1"/>
</dbReference>
<dbReference type="InterPro" id="IPR036388">
    <property type="entry name" value="WH-like_DNA-bd_sf"/>
</dbReference>
<keyword evidence="2" id="KW-0805">Transcription regulation</keyword>
<dbReference type="Gene3D" id="1.10.10.10">
    <property type="entry name" value="Winged helix-like DNA-binding domain superfamily/Winged helix DNA-binding domain"/>
    <property type="match status" value="1"/>
</dbReference>
<evidence type="ECO:0000259" key="5">
    <source>
        <dbReference type="PROSITE" id="PS50931"/>
    </source>
</evidence>
<evidence type="ECO:0000256" key="1">
    <source>
        <dbReference type="ARBA" id="ARBA00009437"/>
    </source>
</evidence>
<reference evidence="6 7" key="1">
    <citation type="submission" date="2014-01" db="EMBL/GenBank/DDBJ databases">
        <title>Isolation of Serratia multitudinisentens RB-25 from Ex-Landfill site.</title>
        <authorList>
            <person name="Robson E.H.J."/>
        </authorList>
    </citation>
    <scope>NUCLEOTIDE SEQUENCE [LARGE SCALE GENOMIC DNA]</scope>
    <source>
        <strain evidence="6 7">RB-25</strain>
    </source>
</reference>
<evidence type="ECO:0000313" key="7">
    <source>
        <dbReference type="Proteomes" id="UP000019030"/>
    </source>
</evidence>
<evidence type="ECO:0000256" key="4">
    <source>
        <dbReference type="ARBA" id="ARBA00023163"/>
    </source>
</evidence>
<evidence type="ECO:0000313" key="6">
    <source>
        <dbReference type="EMBL" id="AHG18623.1"/>
    </source>
</evidence>
<comment type="similarity">
    <text evidence="1">Belongs to the LysR transcriptional regulatory family.</text>
</comment>
<sequence>MFISKEFLNFMTVARVKSLNKASMELFITQSPICRSLKKFEGLLGVKLFIRKKNGLILTEDGLQLYNDLIEIYLKLNELECFYKKNRGVRSD</sequence>
<dbReference type="GO" id="GO:0003700">
    <property type="term" value="F:DNA-binding transcription factor activity"/>
    <property type="evidence" value="ECO:0007669"/>
    <property type="project" value="InterPro"/>
</dbReference>
<proteinExistence type="inferred from homology"/>
<organism evidence="6 7">
    <name type="scientific">Chania multitudinisentens RB-25</name>
    <dbReference type="NCBI Taxonomy" id="1441930"/>
    <lineage>
        <taxon>Bacteria</taxon>
        <taxon>Pseudomonadati</taxon>
        <taxon>Pseudomonadota</taxon>
        <taxon>Gammaproteobacteria</taxon>
        <taxon>Enterobacterales</taxon>
        <taxon>Yersiniaceae</taxon>
        <taxon>Chania</taxon>
    </lineage>
</organism>
<dbReference type="STRING" id="1441930.Z042_02570"/>
<reference evidence="6 7" key="2">
    <citation type="submission" date="2015-03" db="EMBL/GenBank/DDBJ databases">
        <authorList>
            <person name="Chan K.-G."/>
        </authorList>
    </citation>
    <scope>NUCLEOTIDE SEQUENCE [LARGE SCALE GENOMIC DNA]</scope>
    <source>
        <strain evidence="6 7">RB-25</strain>
    </source>
</reference>
<feature type="domain" description="HTH lysR-type" evidence="5">
    <location>
        <begin position="10"/>
        <end position="59"/>
    </location>
</feature>
<accession>W0L4C7</accession>
<keyword evidence="3" id="KW-0238">DNA-binding</keyword>
<dbReference type="InterPro" id="IPR036390">
    <property type="entry name" value="WH_DNA-bd_sf"/>
</dbReference>
<dbReference type="Proteomes" id="UP000019030">
    <property type="component" value="Chromosome"/>
</dbReference>
<dbReference type="PANTHER" id="PTHR30126">
    <property type="entry name" value="HTH-TYPE TRANSCRIPTIONAL REGULATOR"/>
    <property type="match status" value="1"/>
</dbReference>
<dbReference type="OrthoDB" id="6507126at2"/>
<dbReference type="AlphaFoldDB" id="W0L4C7"/>